<name>A0ABP6CX27_9ACTN</name>
<gene>
    <name evidence="1" type="ORF">GCM10009863_51660</name>
</gene>
<accession>A0ABP6CX27</accession>
<organism evidence="1 2">
    <name type="scientific">Streptomyces axinellae</name>
    <dbReference type="NCBI Taxonomy" id="552788"/>
    <lineage>
        <taxon>Bacteria</taxon>
        <taxon>Bacillati</taxon>
        <taxon>Actinomycetota</taxon>
        <taxon>Actinomycetes</taxon>
        <taxon>Kitasatosporales</taxon>
        <taxon>Streptomycetaceae</taxon>
        <taxon>Streptomyces</taxon>
    </lineage>
</organism>
<keyword evidence="2" id="KW-1185">Reference proteome</keyword>
<reference evidence="2" key="1">
    <citation type="journal article" date="2019" name="Int. J. Syst. Evol. Microbiol.">
        <title>The Global Catalogue of Microorganisms (GCM) 10K type strain sequencing project: providing services to taxonomists for standard genome sequencing and annotation.</title>
        <authorList>
            <consortium name="The Broad Institute Genomics Platform"/>
            <consortium name="The Broad Institute Genome Sequencing Center for Infectious Disease"/>
            <person name="Wu L."/>
            <person name="Ma J."/>
        </authorList>
    </citation>
    <scope>NUCLEOTIDE SEQUENCE [LARGE SCALE GENOMIC DNA]</scope>
    <source>
        <strain evidence="2">JCM 16373</strain>
    </source>
</reference>
<proteinExistence type="predicted"/>
<evidence type="ECO:0008006" key="3">
    <source>
        <dbReference type="Google" id="ProtNLM"/>
    </source>
</evidence>
<dbReference type="RefSeq" id="WP_344568945.1">
    <property type="nucleotide sequence ID" value="NZ_BAAARJ010000018.1"/>
</dbReference>
<protein>
    <recommendedName>
        <fullName evidence="3">Transposase</fullName>
    </recommendedName>
</protein>
<evidence type="ECO:0000313" key="2">
    <source>
        <dbReference type="Proteomes" id="UP001501447"/>
    </source>
</evidence>
<comment type="caution">
    <text evidence="1">The sequence shown here is derived from an EMBL/GenBank/DDBJ whole genome shotgun (WGS) entry which is preliminary data.</text>
</comment>
<dbReference type="Proteomes" id="UP001501447">
    <property type="component" value="Unassembled WGS sequence"/>
</dbReference>
<sequence length="62" mass="7161">MSRPDYAKIERLERELGIGDPKPPRRAMREIHTVCLTKNCGGDTDELHTWGRTLTVRIHTCE</sequence>
<dbReference type="EMBL" id="BAAARJ010000018">
    <property type="protein sequence ID" value="GAA2629899.1"/>
    <property type="molecule type" value="Genomic_DNA"/>
</dbReference>
<evidence type="ECO:0000313" key="1">
    <source>
        <dbReference type="EMBL" id="GAA2629899.1"/>
    </source>
</evidence>